<dbReference type="GO" id="GO:0048278">
    <property type="term" value="P:vesicle docking"/>
    <property type="evidence" value="ECO:0007669"/>
    <property type="project" value="TreeGrafter"/>
</dbReference>
<dbReference type="InterPro" id="IPR010989">
    <property type="entry name" value="SNARE"/>
</dbReference>
<feature type="region of interest" description="Disordered" evidence="8">
    <location>
        <begin position="284"/>
        <end position="313"/>
    </location>
</feature>
<evidence type="ECO:0000256" key="5">
    <source>
        <dbReference type="ARBA" id="ARBA00022989"/>
    </source>
</evidence>
<feature type="region of interest" description="Disordered" evidence="8">
    <location>
        <begin position="80"/>
        <end position="125"/>
    </location>
</feature>
<dbReference type="PANTHER" id="PTHR19957">
    <property type="entry name" value="SYNTAXIN"/>
    <property type="match status" value="1"/>
</dbReference>
<dbReference type="RefSeq" id="XP_040171332.1">
    <property type="nucleotide sequence ID" value="XM_040315398.1"/>
</dbReference>
<keyword evidence="5 9" id="KW-1133">Transmembrane helix</keyword>
<evidence type="ECO:0000256" key="4">
    <source>
        <dbReference type="ARBA" id="ARBA00022692"/>
    </source>
</evidence>
<dbReference type="FunFam" id="1.20.58.70:FF:000022">
    <property type="entry name" value="Syntaxin-5"/>
    <property type="match status" value="1"/>
</dbReference>
<evidence type="ECO:0000313" key="11">
    <source>
        <dbReference type="Proteomes" id="UP000075840"/>
    </source>
</evidence>
<dbReference type="CTD" id="34966"/>
<dbReference type="GO" id="GO:0006888">
    <property type="term" value="P:endoplasmic reticulum to Golgi vesicle-mediated transport"/>
    <property type="evidence" value="ECO:0007669"/>
    <property type="project" value="TreeGrafter"/>
</dbReference>
<dbReference type="GO" id="GO:0000139">
    <property type="term" value="C:Golgi membrane"/>
    <property type="evidence" value="ECO:0007669"/>
    <property type="project" value="TreeGrafter"/>
</dbReference>
<dbReference type="EnsemblMetazoa" id="AARA010842-RA">
    <property type="protein sequence ID" value="AARA010842-PA"/>
    <property type="gene ID" value="AARA010842"/>
</dbReference>
<dbReference type="GO" id="GO:0031201">
    <property type="term" value="C:SNARE complex"/>
    <property type="evidence" value="ECO:0007669"/>
    <property type="project" value="TreeGrafter"/>
</dbReference>
<comment type="subcellular location">
    <subcellularLocation>
        <location evidence="1">Membrane</location>
        <topology evidence="1">Single-pass type IV membrane protein</topology>
    </subcellularLocation>
</comment>
<dbReference type="Gene3D" id="1.20.58.70">
    <property type="match status" value="1"/>
</dbReference>
<dbReference type="GO" id="GO:0006886">
    <property type="term" value="P:intracellular protein transport"/>
    <property type="evidence" value="ECO:0007669"/>
    <property type="project" value="InterPro"/>
</dbReference>
<feature type="region of interest" description="Disordered" evidence="8">
    <location>
        <begin position="1"/>
        <end position="66"/>
    </location>
</feature>
<feature type="compositionally biased region" description="Basic and acidic residues" evidence="8">
    <location>
        <begin position="47"/>
        <end position="57"/>
    </location>
</feature>
<dbReference type="PANTHER" id="PTHR19957:SF3">
    <property type="entry name" value="SYNTAXIN-5"/>
    <property type="match status" value="1"/>
</dbReference>
<keyword evidence="7 9" id="KW-0472">Membrane</keyword>
<evidence type="ECO:0000256" key="3">
    <source>
        <dbReference type="ARBA" id="ARBA00022448"/>
    </source>
</evidence>
<dbReference type="GO" id="GO:0000149">
    <property type="term" value="F:SNARE binding"/>
    <property type="evidence" value="ECO:0007669"/>
    <property type="project" value="TreeGrafter"/>
</dbReference>
<dbReference type="GO" id="GO:0006906">
    <property type="term" value="P:vesicle fusion"/>
    <property type="evidence" value="ECO:0007669"/>
    <property type="project" value="TreeGrafter"/>
</dbReference>
<protein>
    <submittedName>
        <fullName evidence="10">Uncharacterized protein</fullName>
    </submittedName>
</protein>
<reference evidence="10" key="1">
    <citation type="submission" date="2022-08" db="UniProtKB">
        <authorList>
            <consortium name="EnsemblMetazoa"/>
        </authorList>
    </citation>
    <scope>IDENTIFICATION</scope>
    <source>
        <strain evidence="10">Dongola</strain>
    </source>
</reference>
<feature type="transmembrane region" description="Helical" evidence="9">
    <location>
        <begin position="433"/>
        <end position="453"/>
    </location>
</feature>
<dbReference type="SUPFAM" id="SSF47661">
    <property type="entry name" value="t-snare proteins"/>
    <property type="match status" value="1"/>
</dbReference>
<feature type="compositionally biased region" description="Acidic residues" evidence="8">
    <location>
        <begin position="111"/>
        <end position="120"/>
    </location>
</feature>
<dbReference type="PROSITE" id="PS50192">
    <property type="entry name" value="T_SNARE"/>
    <property type="match status" value="1"/>
</dbReference>
<evidence type="ECO:0000313" key="10">
    <source>
        <dbReference type="EnsemblMetazoa" id="AARA010842-PA"/>
    </source>
</evidence>
<evidence type="ECO:0000256" key="1">
    <source>
        <dbReference type="ARBA" id="ARBA00004211"/>
    </source>
</evidence>
<keyword evidence="3" id="KW-0813">Transport</keyword>
<proteinExistence type="inferred from homology"/>
<dbReference type="VEuPathDB" id="VectorBase:AARA21_008321"/>
<keyword evidence="11" id="KW-1185">Reference proteome</keyword>
<dbReference type="InterPro" id="IPR045242">
    <property type="entry name" value="Syntaxin"/>
</dbReference>
<dbReference type="Proteomes" id="UP000075840">
    <property type="component" value="Unassembled WGS sequence"/>
</dbReference>
<evidence type="ECO:0000256" key="8">
    <source>
        <dbReference type="SAM" id="MobiDB-lite"/>
    </source>
</evidence>
<dbReference type="SMART" id="SM00397">
    <property type="entry name" value="t_SNARE"/>
    <property type="match status" value="1"/>
</dbReference>
<feature type="compositionally biased region" description="Basic and acidic residues" evidence="8">
    <location>
        <begin position="284"/>
        <end position="293"/>
    </location>
</feature>
<dbReference type="VEuPathDB" id="VectorBase:AARA010842"/>
<dbReference type="GO" id="GO:0005484">
    <property type="term" value="F:SNAP receptor activity"/>
    <property type="evidence" value="ECO:0007669"/>
    <property type="project" value="InterPro"/>
</dbReference>
<keyword evidence="6" id="KW-0175">Coiled coil</keyword>
<organism evidence="10 11">
    <name type="scientific">Anopheles arabiensis</name>
    <name type="common">Mosquito</name>
    <dbReference type="NCBI Taxonomy" id="7173"/>
    <lineage>
        <taxon>Eukaryota</taxon>
        <taxon>Metazoa</taxon>
        <taxon>Ecdysozoa</taxon>
        <taxon>Arthropoda</taxon>
        <taxon>Hexapoda</taxon>
        <taxon>Insecta</taxon>
        <taxon>Pterygota</taxon>
        <taxon>Neoptera</taxon>
        <taxon>Endopterygota</taxon>
        <taxon>Diptera</taxon>
        <taxon>Nematocera</taxon>
        <taxon>Culicoidea</taxon>
        <taxon>Culicidae</taxon>
        <taxon>Anophelinae</taxon>
        <taxon>Anopheles</taxon>
    </lineage>
</organism>
<feature type="compositionally biased region" description="Low complexity" evidence="8">
    <location>
        <begin position="24"/>
        <end position="38"/>
    </location>
</feature>
<evidence type="ECO:0000256" key="9">
    <source>
        <dbReference type="SAM" id="Phobius"/>
    </source>
</evidence>
<evidence type="ECO:0000256" key="2">
    <source>
        <dbReference type="ARBA" id="ARBA00009063"/>
    </source>
</evidence>
<name>A0A182IB78_ANOAR</name>
<sequence>MQSRARRRYGADDTGDSFAVITIGSDGTATSASSSGTSQHHHHHHQRVEDDIPEKPKYPAPSSATSWLPALSQRIFASVAPAPTNPAPRNAWNEPPPKQQQQGFWASEGQREEEEDDDDDLLGKNSALPEFTMTARDRSGEFASAIRSLQGRNIQRAVNLKDPRKAKHMQSYAEFMMIAKHIGKNIASTYTKLEKLTLLAKKKTLFDDRPAEIQELTYIIKGDLNSLNQQIARLQEVSKSQRRSTSNGKHLLSHSSNMVVALQAKLANMSSDFKQVLEVRTENLKQQKTRRDQFSQGPMAGGLPPSTMRGSTQGSLLLQEQQDQVCIDMGGAGTSGGSSSERAPLLQQQQQQQQLVLYDESDSYVQERAETMQNIESTIVELGGIFQQLAHMVKEQEEMVERIDSNLQDVELNVEAAHGEILKYFQSVTKNRWLMIKIFGVLILFFIFFVIFLA</sequence>
<dbReference type="InterPro" id="IPR006012">
    <property type="entry name" value="Syntaxin/epimorphin_CS"/>
</dbReference>
<dbReference type="PROSITE" id="PS00914">
    <property type="entry name" value="SYNTAXIN"/>
    <property type="match status" value="1"/>
</dbReference>
<dbReference type="AlphaFoldDB" id="A0A182IB78"/>
<dbReference type="GeneID" id="120904915"/>
<comment type="similarity">
    <text evidence="2">Belongs to the syntaxin family.</text>
</comment>
<accession>A0A182IB78</accession>
<evidence type="ECO:0000256" key="7">
    <source>
        <dbReference type="ARBA" id="ARBA00023136"/>
    </source>
</evidence>
<dbReference type="KEGG" id="aara:120904915"/>
<dbReference type="CDD" id="cd15844">
    <property type="entry name" value="SNARE_syntaxin5"/>
    <property type="match status" value="1"/>
</dbReference>
<dbReference type="InterPro" id="IPR000727">
    <property type="entry name" value="T_SNARE_dom"/>
</dbReference>
<keyword evidence="4 9" id="KW-0812">Transmembrane</keyword>
<evidence type="ECO:0000256" key="6">
    <source>
        <dbReference type="ARBA" id="ARBA00023054"/>
    </source>
</evidence>
<dbReference type="Pfam" id="PF05739">
    <property type="entry name" value="SNARE"/>
    <property type="match status" value="1"/>
</dbReference>
<dbReference type="EMBL" id="APCN01000644">
    <property type="status" value="NOT_ANNOTATED_CDS"/>
    <property type="molecule type" value="Genomic_DNA"/>
</dbReference>